<organism evidence="8 9">
    <name type="scientific">Demequina sediminis</name>
    <dbReference type="NCBI Taxonomy" id="1930058"/>
    <lineage>
        <taxon>Bacteria</taxon>
        <taxon>Bacillati</taxon>
        <taxon>Actinomycetota</taxon>
        <taxon>Actinomycetes</taxon>
        <taxon>Micrococcales</taxon>
        <taxon>Demequinaceae</taxon>
        <taxon>Demequina</taxon>
    </lineage>
</organism>
<dbReference type="PANTHER" id="PTHR21058">
    <property type="entry name" value="6,7-DIMETHYL-8-RIBITYLLUMAZINE SYNTHASE DMRL SYNTHASE LUMAZINE SYNTHASE"/>
    <property type="match status" value="1"/>
</dbReference>
<comment type="function">
    <text evidence="7">Catalyzes the formation of 6,7-dimethyl-8-ribityllumazine by condensation of 5-amino-6-(D-ribitylamino)uracil with 3,4-dihydroxy-2-butanone 4-phosphate. This is the penultimate step in the biosynthesis of riboflavin.</text>
</comment>
<dbReference type="EMBL" id="BAABRR010000001">
    <property type="protein sequence ID" value="GAA5517900.1"/>
    <property type="molecule type" value="Genomic_DNA"/>
</dbReference>
<feature type="active site" description="Proton donor" evidence="7">
    <location>
        <position position="87"/>
    </location>
</feature>
<feature type="binding site" evidence="7">
    <location>
        <position position="126"/>
    </location>
    <ligand>
        <name>(2S)-2-hydroxy-3-oxobutyl phosphate</name>
        <dbReference type="ChEBI" id="CHEBI:58830"/>
    </ligand>
</feature>
<name>A0ABP9WDJ6_9MICO</name>
<dbReference type="PANTHER" id="PTHR21058:SF0">
    <property type="entry name" value="6,7-DIMETHYL-8-RIBITYLLUMAZINE SYNTHASE"/>
    <property type="match status" value="1"/>
</dbReference>
<feature type="binding site" evidence="7">
    <location>
        <begin position="56"/>
        <end position="58"/>
    </location>
    <ligand>
        <name>5-amino-6-(D-ribitylamino)uracil</name>
        <dbReference type="ChEBI" id="CHEBI:15934"/>
    </ligand>
</feature>
<dbReference type="Pfam" id="PF00885">
    <property type="entry name" value="DMRL_synthase"/>
    <property type="match status" value="1"/>
</dbReference>
<dbReference type="InterPro" id="IPR002180">
    <property type="entry name" value="LS/RS"/>
</dbReference>
<keyword evidence="9" id="KW-1185">Reference proteome</keyword>
<evidence type="ECO:0000313" key="9">
    <source>
        <dbReference type="Proteomes" id="UP001426770"/>
    </source>
</evidence>
<evidence type="ECO:0000256" key="2">
    <source>
        <dbReference type="ARBA" id="ARBA00007424"/>
    </source>
</evidence>
<comment type="similarity">
    <text evidence="2 7">Belongs to the DMRL synthase family.</text>
</comment>
<comment type="catalytic activity">
    <reaction evidence="6 7">
        <text>(2S)-2-hydroxy-3-oxobutyl phosphate + 5-amino-6-(D-ribitylamino)uracil = 6,7-dimethyl-8-(1-D-ribityl)lumazine + phosphate + 2 H2O + H(+)</text>
        <dbReference type="Rhea" id="RHEA:26152"/>
        <dbReference type="ChEBI" id="CHEBI:15377"/>
        <dbReference type="ChEBI" id="CHEBI:15378"/>
        <dbReference type="ChEBI" id="CHEBI:15934"/>
        <dbReference type="ChEBI" id="CHEBI:43474"/>
        <dbReference type="ChEBI" id="CHEBI:58201"/>
        <dbReference type="ChEBI" id="CHEBI:58830"/>
        <dbReference type="EC" id="2.5.1.78"/>
    </reaction>
</comment>
<proteinExistence type="inferred from homology"/>
<evidence type="ECO:0000256" key="3">
    <source>
        <dbReference type="ARBA" id="ARBA00012664"/>
    </source>
</evidence>
<feature type="binding site" evidence="7">
    <location>
        <position position="112"/>
    </location>
    <ligand>
        <name>5-amino-6-(D-ribitylamino)uracil</name>
        <dbReference type="ChEBI" id="CHEBI:15934"/>
    </ligand>
</feature>
<dbReference type="Gene3D" id="3.40.50.960">
    <property type="entry name" value="Lumazine/riboflavin synthase"/>
    <property type="match status" value="1"/>
</dbReference>
<keyword evidence="5 7" id="KW-0808">Transferase</keyword>
<dbReference type="NCBIfam" id="TIGR00114">
    <property type="entry name" value="lumazine-synth"/>
    <property type="match status" value="1"/>
</dbReference>
<evidence type="ECO:0000256" key="6">
    <source>
        <dbReference type="ARBA" id="ARBA00048785"/>
    </source>
</evidence>
<evidence type="ECO:0000256" key="1">
    <source>
        <dbReference type="ARBA" id="ARBA00004917"/>
    </source>
</evidence>
<dbReference type="InterPro" id="IPR034964">
    <property type="entry name" value="LS"/>
</dbReference>
<comment type="caution">
    <text evidence="8">The sequence shown here is derived from an EMBL/GenBank/DDBJ whole genome shotgun (WGS) entry which is preliminary data.</text>
</comment>
<dbReference type="SUPFAM" id="SSF52121">
    <property type="entry name" value="Lumazine synthase"/>
    <property type="match status" value="1"/>
</dbReference>
<dbReference type="CDD" id="cd09209">
    <property type="entry name" value="Lumazine_synthase-I"/>
    <property type="match status" value="1"/>
</dbReference>
<feature type="binding site" evidence="7">
    <location>
        <begin position="84"/>
        <end position="85"/>
    </location>
    <ligand>
        <name>(2S)-2-hydroxy-3-oxobutyl phosphate</name>
        <dbReference type="ChEBI" id="CHEBI:58830"/>
    </ligand>
</feature>
<gene>
    <name evidence="7 8" type="primary">ribH</name>
    <name evidence="8" type="ORF">Lsed01_00317</name>
</gene>
<dbReference type="RefSeq" id="WP_286215959.1">
    <property type="nucleotide sequence ID" value="NZ_AP027736.1"/>
</dbReference>
<dbReference type="EC" id="2.5.1.78" evidence="3 7"/>
<feature type="binding site" evidence="7">
    <location>
        <position position="25"/>
    </location>
    <ligand>
        <name>5-amino-6-(D-ribitylamino)uracil</name>
        <dbReference type="ChEBI" id="CHEBI:15934"/>
    </ligand>
</feature>
<sequence length="154" mass="15839">MSGAGAPAVEVDARGLTVEIVASQWHTEVMDGLVAGAVRAAEKAGARYRVTRVPGAFELPVVAESLARSGADAIACLGVVIRGGTPHFEYVCDAVTRGLTDVAREHMTPVGFGILTTDDDAQALDRAGLPDSKEDKGAEAVEAALATALVLRAL</sequence>
<comment type="pathway">
    <text evidence="1 7">Cofactor biosynthesis; riboflavin biosynthesis; riboflavin from 2-hydroxy-3-oxobutyl phosphate and 5-amino-6-(D-ribitylamino)uracil: step 1/2.</text>
</comment>
<dbReference type="HAMAP" id="MF_00178">
    <property type="entry name" value="Lumazine_synth"/>
    <property type="match status" value="1"/>
</dbReference>
<evidence type="ECO:0000256" key="4">
    <source>
        <dbReference type="ARBA" id="ARBA00022619"/>
    </source>
</evidence>
<evidence type="ECO:0000256" key="7">
    <source>
        <dbReference type="HAMAP-Rule" id="MF_00178"/>
    </source>
</evidence>
<dbReference type="InterPro" id="IPR036467">
    <property type="entry name" value="LS/RS_sf"/>
</dbReference>
<accession>A0ABP9WDJ6</accession>
<protein>
    <recommendedName>
        <fullName evidence="3 7">6,7-dimethyl-8-ribityllumazine synthase</fullName>
        <shortName evidence="7">DMRL synthase</shortName>
        <shortName evidence="7">LS</shortName>
        <shortName evidence="7">Lumazine synthase</shortName>
        <ecNumber evidence="3 7">2.5.1.78</ecNumber>
    </recommendedName>
</protein>
<feature type="binding site" evidence="7">
    <location>
        <begin position="79"/>
        <end position="81"/>
    </location>
    <ligand>
        <name>5-amino-6-(D-ribitylamino)uracil</name>
        <dbReference type="ChEBI" id="CHEBI:15934"/>
    </ligand>
</feature>
<reference evidence="8 9" key="1">
    <citation type="submission" date="2024-02" db="EMBL/GenBank/DDBJ databases">
        <title>Lysinimicrobium sediminis NBRC 112286.</title>
        <authorList>
            <person name="Ichikawa N."/>
            <person name="Katano-Makiyama Y."/>
            <person name="Hidaka K."/>
        </authorList>
    </citation>
    <scope>NUCLEOTIDE SEQUENCE [LARGE SCALE GENOMIC DNA]</scope>
    <source>
        <strain evidence="8 9">NBRC 112286</strain>
    </source>
</reference>
<dbReference type="Proteomes" id="UP001426770">
    <property type="component" value="Unassembled WGS sequence"/>
</dbReference>
<evidence type="ECO:0000313" key="8">
    <source>
        <dbReference type="EMBL" id="GAA5517900.1"/>
    </source>
</evidence>
<keyword evidence="4 7" id="KW-0686">Riboflavin biosynthesis</keyword>
<evidence type="ECO:0000256" key="5">
    <source>
        <dbReference type="ARBA" id="ARBA00022679"/>
    </source>
</evidence>